<comment type="subcellular location">
    <subcellularLocation>
        <location evidence="12">Cytoplasm</location>
    </subcellularLocation>
    <text evidence="12">Associates with ribosomes and polysomes.</text>
</comment>
<evidence type="ECO:0000256" key="6">
    <source>
        <dbReference type="ARBA" id="ARBA00022741"/>
    </source>
</evidence>
<dbReference type="SMART" id="SM00382">
    <property type="entry name" value="AAA"/>
    <property type="match status" value="2"/>
</dbReference>
<evidence type="ECO:0000256" key="11">
    <source>
        <dbReference type="ARBA" id="ARBA00022917"/>
    </source>
</evidence>
<evidence type="ECO:0000256" key="9">
    <source>
        <dbReference type="ARBA" id="ARBA00022845"/>
    </source>
</evidence>
<feature type="domain" description="ABC transporter" evidence="14">
    <location>
        <begin position="6"/>
        <end position="258"/>
    </location>
</feature>
<dbReference type="InterPro" id="IPR003439">
    <property type="entry name" value="ABC_transporter-like_ATP-bd"/>
</dbReference>
<feature type="domain" description="ABC transporter" evidence="14">
    <location>
        <begin position="324"/>
        <end position="541"/>
    </location>
</feature>
<dbReference type="PROSITE" id="PS00211">
    <property type="entry name" value="ABC_TRANSPORTER_1"/>
    <property type="match status" value="2"/>
</dbReference>
<accession>A0AAW9HB81</accession>
<dbReference type="InterPro" id="IPR017871">
    <property type="entry name" value="ABC_transporter-like_CS"/>
</dbReference>
<dbReference type="GO" id="GO:0000049">
    <property type="term" value="F:tRNA binding"/>
    <property type="evidence" value="ECO:0007669"/>
    <property type="project" value="UniProtKB-UniRule"/>
</dbReference>
<keyword evidence="6 12" id="KW-0547">Nucleotide-binding</keyword>
<dbReference type="NCBIfam" id="TIGR03719">
    <property type="entry name" value="ABC_ABC_ChvD"/>
    <property type="match status" value="1"/>
</dbReference>
<comment type="function">
    <text evidence="12">A translation factor that gates the progression of the 70S ribosomal initiation complex (IC, containing tRNA(fMet) in the P-site) into the translation elongation cycle by using a mechanism sensitive to the ATP/ADP ratio. Binds to the 70S ribosome E-site where it modulates the state of the translating ribosome during subunit translocation. ATP hydrolysis probably frees it from the ribosome, which can enter the elongation phase.</text>
</comment>
<organism evidence="15 16">
    <name type="scientific">Actinotignum timonense</name>
    <dbReference type="NCBI Taxonomy" id="1870995"/>
    <lineage>
        <taxon>Bacteria</taxon>
        <taxon>Bacillati</taxon>
        <taxon>Actinomycetota</taxon>
        <taxon>Actinomycetes</taxon>
        <taxon>Actinomycetales</taxon>
        <taxon>Actinomycetaceae</taxon>
        <taxon>Actinotignum</taxon>
    </lineage>
</organism>
<dbReference type="FunFam" id="3.40.50.300:FF:000011">
    <property type="entry name" value="Putative ABC transporter ATP-binding component"/>
    <property type="match status" value="1"/>
</dbReference>
<keyword evidence="2 12" id="KW-0963">Cytoplasm</keyword>
<dbReference type="GeneID" id="81700933"/>
<keyword evidence="13" id="KW-0175">Coiled coil</keyword>
<comment type="caution">
    <text evidence="12">Lacks conserved residue(s) required for the propagation of feature annotation.</text>
</comment>
<keyword evidence="4 12" id="KW-0699">rRNA-binding</keyword>
<dbReference type="NCBIfam" id="NF008775">
    <property type="entry name" value="PRK11819.1"/>
    <property type="match status" value="1"/>
</dbReference>
<evidence type="ECO:0000259" key="14">
    <source>
        <dbReference type="PROSITE" id="PS50893"/>
    </source>
</evidence>
<dbReference type="RefSeq" id="WP_016442389.1">
    <property type="nucleotide sequence ID" value="NZ_JASOHK010000002.1"/>
</dbReference>
<evidence type="ECO:0000256" key="8">
    <source>
        <dbReference type="ARBA" id="ARBA00022840"/>
    </source>
</evidence>
<dbReference type="SUPFAM" id="SSF52540">
    <property type="entry name" value="P-loop containing nucleoside triphosphate hydrolases"/>
    <property type="match status" value="2"/>
</dbReference>
<dbReference type="Pfam" id="PF00005">
    <property type="entry name" value="ABC_tran"/>
    <property type="match status" value="2"/>
</dbReference>
<comment type="similarity">
    <text evidence="1 12">Belongs to the ABC transporter superfamily. ABCF family. Translational throttle EttA subfamily.</text>
</comment>
<evidence type="ECO:0000313" key="16">
    <source>
        <dbReference type="Proteomes" id="UP001288320"/>
    </source>
</evidence>
<proteinExistence type="inferred from homology"/>
<protein>
    <recommendedName>
        <fullName evidence="12">Energy-dependent translational throttle protein EttA</fullName>
        <ecNumber evidence="12">3.6.1.-</ecNumber>
    </recommendedName>
    <alternativeName>
        <fullName evidence="12">Translational regulatory factor EttA</fullName>
    </alternativeName>
</protein>
<dbReference type="GO" id="GO:0005737">
    <property type="term" value="C:cytoplasm"/>
    <property type="evidence" value="ECO:0007669"/>
    <property type="project" value="UniProtKB-SubCell"/>
</dbReference>
<dbReference type="AlphaFoldDB" id="A0AAW9HB81"/>
<dbReference type="InterPro" id="IPR022374">
    <property type="entry name" value="EttA"/>
</dbReference>
<name>A0AAW9HB81_9ACTO</name>
<evidence type="ECO:0000256" key="4">
    <source>
        <dbReference type="ARBA" id="ARBA00022730"/>
    </source>
</evidence>
<evidence type="ECO:0000256" key="5">
    <source>
        <dbReference type="ARBA" id="ARBA00022737"/>
    </source>
</evidence>
<evidence type="ECO:0000256" key="3">
    <source>
        <dbReference type="ARBA" id="ARBA00022555"/>
    </source>
</evidence>
<keyword evidence="9 12" id="KW-0810">Translation regulation</keyword>
<feature type="region of interest" description="Arm" evidence="12">
    <location>
        <begin position="94"/>
        <end position="138"/>
    </location>
</feature>
<dbReference type="Gene3D" id="3.40.50.300">
    <property type="entry name" value="P-loop containing nucleotide triphosphate hydrolases"/>
    <property type="match status" value="2"/>
</dbReference>
<dbReference type="EMBL" id="JAWNFV010000001">
    <property type="protein sequence ID" value="MDY5139903.1"/>
    <property type="molecule type" value="Genomic_DNA"/>
</dbReference>
<evidence type="ECO:0000256" key="1">
    <source>
        <dbReference type="ARBA" id="ARBA00005868"/>
    </source>
</evidence>
<comment type="caution">
    <text evidence="15">The sequence shown here is derived from an EMBL/GenBank/DDBJ whole genome shotgun (WGS) entry which is preliminary data.</text>
</comment>
<comment type="catalytic activity">
    <reaction evidence="12">
        <text>ATP + H2O = ADP + phosphate + H(+)</text>
        <dbReference type="Rhea" id="RHEA:13065"/>
        <dbReference type="ChEBI" id="CHEBI:15377"/>
        <dbReference type="ChEBI" id="CHEBI:15378"/>
        <dbReference type="ChEBI" id="CHEBI:30616"/>
        <dbReference type="ChEBI" id="CHEBI:43474"/>
        <dbReference type="ChEBI" id="CHEBI:456216"/>
    </reaction>
</comment>
<dbReference type="Pfam" id="PF12848">
    <property type="entry name" value="ABC_tran_Xtn"/>
    <property type="match status" value="1"/>
</dbReference>
<dbReference type="InterPro" id="IPR003593">
    <property type="entry name" value="AAA+_ATPase"/>
</dbReference>
<dbReference type="Proteomes" id="UP001288320">
    <property type="component" value="Unassembled WGS sequence"/>
</dbReference>
<dbReference type="GO" id="GO:0005524">
    <property type="term" value="F:ATP binding"/>
    <property type="evidence" value="ECO:0007669"/>
    <property type="project" value="UniProtKB-UniRule"/>
</dbReference>
<dbReference type="FunFam" id="3.40.50.300:FF:000183">
    <property type="entry name" value="ABC transporter ATP-binding protein yjjK"/>
    <property type="match status" value="1"/>
</dbReference>
<dbReference type="EC" id="3.6.1.-" evidence="12"/>
<feature type="coiled-coil region" evidence="13">
    <location>
        <begin position="283"/>
        <end position="310"/>
    </location>
</feature>
<keyword evidence="5 12" id="KW-0677">Repeat</keyword>
<evidence type="ECO:0000313" key="15">
    <source>
        <dbReference type="EMBL" id="MDY5139903.1"/>
    </source>
</evidence>
<dbReference type="PANTHER" id="PTHR43858:SF1">
    <property type="entry name" value="ABC TRANSPORTER-RELATED PROTEIN"/>
    <property type="match status" value="1"/>
</dbReference>
<comment type="subunit">
    <text evidence="12">Monomer. Probably contacts ribosomal proteins L1, L5, L33 and S7, the 16S and 23S rRNA and the P-site containing tRNA(fMet).</text>
</comment>
<evidence type="ECO:0000256" key="10">
    <source>
        <dbReference type="ARBA" id="ARBA00022884"/>
    </source>
</evidence>
<feature type="binding site" evidence="12">
    <location>
        <begin position="356"/>
        <end position="363"/>
    </location>
    <ligand>
        <name>ATP</name>
        <dbReference type="ChEBI" id="CHEBI:30616"/>
        <label>2</label>
    </ligand>
</feature>
<dbReference type="InterPro" id="IPR032781">
    <property type="entry name" value="ABC_tran_Xtn"/>
</dbReference>
<evidence type="ECO:0000256" key="7">
    <source>
        <dbReference type="ARBA" id="ARBA00022801"/>
    </source>
</evidence>
<feature type="binding site" evidence="12">
    <location>
        <begin position="38"/>
        <end position="45"/>
    </location>
    <ligand>
        <name>ATP</name>
        <dbReference type="ChEBI" id="CHEBI:30616"/>
        <label>1</label>
    </ligand>
</feature>
<comment type="domain">
    <text evidence="12">The arm domain is inserted in the first ABC transporter domain. Probably contacts ribosomal protein L1.</text>
</comment>
<keyword evidence="7 12" id="KW-0378">Hydrolase</keyword>
<keyword evidence="3 12" id="KW-0820">tRNA-binding</keyword>
<keyword evidence="8 12" id="KW-0067">ATP-binding</keyword>
<dbReference type="GO" id="GO:0019843">
    <property type="term" value="F:rRNA binding"/>
    <property type="evidence" value="ECO:0007669"/>
    <property type="project" value="UniProtKB-UniRule"/>
</dbReference>
<dbReference type="GO" id="GO:0016887">
    <property type="term" value="F:ATP hydrolysis activity"/>
    <property type="evidence" value="ECO:0007669"/>
    <property type="project" value="UniProtKB-UniRule"/>
</dbReference>
<comment type="domain">
    <text evidence="12">The P-site tRNA interaction motif (PtIM domain) probably interacts with the P-site tRNA(fMet) as well as the 23S rRNA.</text>
</comment>
<dbReference type="InterPro" id="IPR027417">
    <property type="entry name" value="P-loop_NTPase"/>
</dbReference>
<keyword evidence="10 12" id="KW-0694">RNA-binding</keyword>
<gene>
    <name evidence="12 15" type="primary">ettA</name>
    <name evidence="15" type="ORF">R6G74_01035</name>
</gene>
<reference evidence="15" key="1">
    <citation type="submission" date="2023-10" db="EMBL/GenBank/DDBJ databases">
        <title>Whole Genome based description of the genera Actinobaculum and Actinotignum reveals a complex phylogenetic relationship within the species included in the genus Actinotignum.</title>
        <authorList>
            <person name="Jensen C.S."/>
            <person name="Dargis R."/>
            <person name="Kemp M."/>
            <person name="Christensen J.J."/>
        </authorList>
    </citation>
    <scope>NUCLEOTIDE SEQUENCE</scope>
    <source>
        <strain evidence="15">SLA_B245</strain>
    </source>
</reference>
<sequence length="559" mass="61941">MAEYIYQMIHASKRVGDKTILDDVTMAFFPGAKIGMVGPNGAGKSTILKIMAGLDEPSNGEARLSPGYTVGILLQEPPLEEDKTVLENVQLGRKDILEKITRFNAIGEEMANPDADFDALMEEMGKLQTEIDAANAWDLDSQLEQAMAALRCPPGDTPVSVLSGGERRRVALCRLLLEAPDLLLLDEPTNHLDAESVLWLEKHLKSYAGAVIAITHDRYFLDNMAQWIAEVDRGRLYPYEGNYSTYLETKKDRLEIQGKKDAKLAKRLKDELEWVRSSAKGRQAKSKARLERYEEMAAEAERTRKLDFEEIQIPPGPRLGNVVIEAKNLKKGFGDRVLIDGLSFSLPRNGIVGIIGPNGVGKTTLFKTIVGLEPLDGGELKIGETVKISYVDQNRAGIDPEKSLWEVVSDGLDYIQVGQVEMPSRAYVSAFGFKGPDQQKKAGVLSGGERNRLNLALTLKQGGNLLLLDEPTNDLDVETLSSLENALLQFPGCAVVITHDRWFLDRVATHILAYEGTDEDPSKWYWFEGNFEGYEKNKVERLGEAALNPGAGAHRKLTR</sequence>
<dbReference type="GO" id="GO:0045900">
    <property type="term" value="P:negative regulation of translational elongation"/>
    <property type="evidence" value="ECO:0007669"/>
    <property type="project" value="UniProtKB-UniRule"/>
</dbReference>
<evidence type="ECO:0000256" key="12">
    <source>
        <dbReference type="HAMAP-Rule" id="MF_00847"/>
    </source>
</evidence>
<dbReference type="GO" id="GO:0006412">
    <property type="term" value="P:translation"/>
    <property type="evidence" value="ECO:0007669"/>
    <property type="project" value="UniProtKB-KW"/>
</dbReference>
<dbReference type="PANTHER" id="PTHR43858">
    <property type="entry name" value="ENERGY-DEPENDENT TRANSLATIONAL THROTTLE PROTEIN ETTA"/>
    <property type="match status" value="1"/>
</dbReference>
<dbReference type="HAMAP" id="MF_00847">
    <property type="entry name" value="EttA"/>
    <property type="match status" value="1"/>
</dbReference>
<keyword evidence="11 12" id="KW-0648">Protein biosynthesis</keyword>
<evidence type="ECO:0000256" key="13">
    <source>
        <dbReference type="SAM" id="Coils"/>
    </source>
</evidence>
<dbReference type="GO" id="GO:0043022">
    <property type="term" value="F:ribosome binding"/>
    <property type="evidence" value="ECO:0007669"/>
    <property type="project" value="UniProtKB-UniRule"/>
</dbReference>
<dbReference type="PROSITE" id="PS50893">
    <property type="entry name" value="ABC_TRANSPORTER_2"/>
    <property type="match status" value="2"/>
</dbReference>
<dbReference type="CDD" id="cd03221">
    <property type="entry name" value="ABCF_EF-3"/>
    <property type="match status" value="2"/>
</dbReference>
<evidence type="ECO:0000256" key="2">
    <source>
        <dbReference type="ARBA" id="ARBA00022490"/>
    </source>
</evidence>